<dbReference type="Proteomes" id="UP001301769">
    <property type="component" value="Unassembled WGS sequence"/>
</dbReference>
<feature type="region of interest" description="Disordered" evidence="1">
    <location>
        <begin position="1"/>
        <end position="55"/>
    </location>
</feature>
<dbReference type="AlphaFoldDB" id="A0AAN7B4T5"/>
<protein>
    <submittedName>
        <fullName evidence="2">Uncharacterized protein</fullName>
    </submittedName>
</protein>
<evidence type="ECO:0000313" key="2">
    <source>
        <dbReference type="EMBL" id="KAK4212796.1"/>
    </source>
</evidence>
<gene>
    <name evidence="2" type="ORF">QBC37DRAFT_424434</name>
</gene>
<dbReference type="EMBL" id="MU858121">
    <property type="protein sequence ID" value="KAK4212796.1"/>
    <property type="molecule type" value="Genomic_DNA"/>
</dbReference>
<proteinExistence type="predicted"/>
<accession>A0AAN7B4T5</accession>
<keyword evidence="3" id="KW-1185">Reference proteome</keyword>
<evidence type="ECO:0000313" key="3">
    <source>
        <dbReference type="Proteomes" id="UP001301769"/>
    </source>
</evidence>
<evidence type="ECO:0000256" key="1">
    <source>
        <dbReference type="SAM" id="MobiDB-lite"/>
    </source>
</evidence>
<reference evidence="2" key="2">
    <citation type="submission" date="2023-05" db="EMBL/GenBank/DDBJ databases">
        <authorList>
            <consortium name="Lawrence Berkeley National Laboratory"/>
            <person name="Steindorff A."/>
            <person name="Hensen N."/>
            <person name="Bonometti L."/>
            <person name="Westerberg I."/>
            <person name="Brannstrom I.O."/>
            <person name="Guillou S."/>
            <person name="Cros-Aarteil S."/>
            <person name="Calhoun S."/>
            <person name="Haridas S."/>
            <person name="Kuo A."/>
            <person name="Mondo S."/>
            <person name="Pangilinan J."/>
            <person name="Riley R."/>
            <person name="Labutti K."/>
            <person name="Andreopoulos B."/>
            <person name="Lipzen A."/>
            <person name="Chen C."/>
            <person name="Yanf M."/>
            <person name="Daum C."/>
            <person name="Ng V."/>
            <person name="Clum A."/>
            <person name="Ohm R."/>
            <person name="Martin F."/>
            <person name="Silar P."/>
            <person name="Natvig D."/>
            <person name="Lalanne C."/>
            <person name="Gautier V."/>
            <person name="Ament-Velasquez S.L."/>
            <person name="Kruys A."/>
            <person name="Hutchinson M.I."/>
            <person name="Powell A.J."/>
            <person name="Barry K."/>
            <person name="Miller A.N."/>
            <person name="Grigoriev I.V."/>
            <person name="Debuchy R."/>
            <person name="Gladieux P."/>
            <person name="Thoren M.H."/>
            <person name="Johannesson H."/>
        </authorList>
    </citation>
    <scope>NUCLEOTIDE SEQUENCE</scope>
    <source>
        <strain evidence="2">PSN293</strain>
    </source>
</reference>
<comment type="caution">
    <text evidence="2">The sequence shown here is derived from an EMBL/GenBank/DDBJ whole genome shotgun (WGS) entry which is preliminary data.</text>
</comment>
<name>A0AAN7B4T5_9PEZI</name>
<reference evidence="2" key="1">
    <citation type="journal article" date="2023" name="Mol. Phylogenet. Evol.">
        <title>Genome-scale phylogeny and comparative genomics of the fungal order Sordariales.</title>
        <authorList>
            <person name="Hensen N."/>
            <person name="Bonometti L."/>
            <person name="Westerberg I."/>
            <person name="Brannstrom I.O."/>
            <person name="Guillou S."/>
            <person name="Cros-Aarteil S."/>
            <person name="Calhoun S."/>
            <person name="Haridas S."/>
            <person name="Kuo A."/>
            <person name="Mondo S."/>
            <person name="Pangilinan J."/>
            <person name="Riley R."/>
            <person name="LaButti K."/>
            <person name="Andreopoulos B."/>
            <person name="Lipzen A."/>
            <person name="Chen C."/>
            <person name="Yan M."/>
            <person name="Daum C."/>
            <person name="Ng V."/>
            <person name="Clum A."/>
            <person name="Steindorff A."/>
            <person name="Ohm R.A."/>
            <person name="Martin F."/>
            <person name="Silar P."/>
            <person name="Natvig D.O."/>
            <person name="Lalanne C."/>
            <person name="Gautier V."/>
            <person name="Ament-Velasquez S.L."/>
            <person name="Kruys A."/>
            <person name="Hutchinson M.I."/>
            <person name="Powell A.J."/>
            <person name="Barry K."/>
            <person name="Miller A.N."/>
            <person name="Grigoriev I.V."/>
            <person name="Debuchy R."/>
            <person name="Gladieux P."/>
            <person name="Hiltunen Thoren M."/>
            <person name="Johannesson H."/>
        </authorList>
    </citation>
    <scope>NUCLEOTIDE SEQUENCE</scope>
    <source>
        <strain evidence="2">PSN293</strain>
    </source>
</reference>
<sequence length="250" mass="27658">MVSTIPDLKPRVNATPRNKPWENITIPNNGPHIDRPPSPPAQPYSSSRTSTGGATPTILTRQLSSIALIILLYTAGMPFEPFGWTLGRLAGTYLFDRVFGGILLFSCFYFQYRIASLRASVIVSVPALVSPSSGTRIQNGRVVKDEATLSSTPVWVYRTSTYWHLAFSEGALLLLAEFGPSEILRRVIVVGIVSGLWLVGFAATPESYKRWAWGHIKAYLFFIILDEIRRVAFSAIGANSGGRRARQARW</sequence>
<organism evidence="2 3">
    <name type="scientific">Rhypophila decipiens</name>
    <dbReference type="NCBI Taxonomy" id="261697"/>
    <lineage>
        <taxon>Eukaryota</taxon>
        <taxon>Fungi</taxon>
        <taxon>Dikarya</taxon>
        <taxon>Ascomycota</taxon>
        <taxon>Pezizomycotina</taxon>
        <taxon>Sordariomycetes</taxon>
        <taxon>Sordariomycetidae</taxon>
        <taxon>Sordariales</taxon>
        <taxon>Naviculisporaceae</taxon>
        <taxon>Rhypophila</taxon>
    </lineage>
</organism>